<dbReference type="PRINTS" id="PR00463">
    <property type="entry name" value="EP450I"/>
</dbReference>
<dbReference type="InterPro" id="IPR017972">
    <property type="entry name" value="Cyt_P450_CS"/>
</dbReference>
<evidence type="ECO:0000256" key="1">
    <source>
        <dbReference type="ARBA" id="ARBA00001971"/>
    </source>
</evidence>
<sequence length="529" mass="60792">MLIVMTLVITLTATFSFWTDRIPKDLRLPPGPKGLPLIGNMFDMPKEREWETLEKWAEEYGEIVHVKVFQTHTVYVNSRKMAYELFERRSSNYADRTRMTMLNELMGWDWGMPFQRYGERWRRHRRAFHEKFHSNAVGTFKSSQIKHTRDLLRRLLKTPDAFADHLRHISGAIIMEIGYGIHVKPQDDPFIRNAEQAMRGLGAAGVPGTFMVDRFPWMKHIPDWLPGTSFKRLARQWCQNSTAMNDLPYEYAKAQVATGTHEPSFVSAHLDDLVAKDKLIPEEEEVVKNAAGIVFAGGSDTASYYIPFFFMPSDRPNRFAQTVLQMTLFILAMALFPDVQKKAQRELDSVLGGIRLVEFEDEPELPYISAVVRETLRWHPLLPQSVAHAALEEDVVGEYYIPKGSIVVGNTWRLLHDQDDFGPQPDQFMPERFLNKTARRVPEVTGAFGYGRRICPGRHMAQNLLFIEIASILQNFEISGPLDANGKEQPLVYKMTSGFFSHPVDMELSIRPRCEAAVKLIEETLKRVM</sequence>
<protein>
    <recommendedName>
        <fullName evidence="14">Cytochrome P450</fullName>
    </recommendedName>
</protein>
<keyword evidence="8 10" id="KW-0503">Monooxygenase</keyword>
<evidence type="ECO:0000256" key="7">
    <source>
        <dbReference type="ARBA" id="ARBA00023004"/>
    </source>
</evidence>
<feature type="binding site" description="axial binding residue" evidence="9">
    <location>
        <position position="455"/>
    </location>
    <ligand>
        <name>heme</name>
        <dbReference type="ChEBI" id="CHEBI:30413"/>
    </ligand>
    <ligandPart>
        <name>Fe</name>
        <dbReference type="ChEBI" id="CHEBI:18248"/>
    </ligandPart>
</feature>
<dbReference type="InterPro" id="IPR002401">
    <property type="entry name" value="Cyt_P450_E_grp-I"/>
</dbReference>
<keyword evidence="7 9" id="KW-0408">Iron</keyword>
<dbReference type="GO" id="GO:0004497">
    <property type="term" value="F:monooxygenase activity"/>
    <property type="evidence" value="ECO:0007669"/>
    <property type="project" value="UniProtKB-KW"/>
</dbReference>
<feature type="chain" id="PRO_5002204393" description="Cytochrome P450" evidence="11">
    <location>
        <begin position="17"/>
        <end position="529"/>
    </location>
</feature>
<dbReference type="HOGENOM" id="CLU_001570_2_3_1"/>
<dbReference type="GO" id="GO:0005506">
    <property type="term" value="F:iron ion binding"/>
    <property type="evidence" value="ECO:0007669"/>
    <property type="project" value="InterPro"/>
</dbReference>
<keyword evidence="5 9" id="KW-0479">Metal-binding</keyword>
<dbReference type="OrthoDB" id="2789670at2759"/>
<dbReference type="PANTHER" id="PTHR46300">
    <property type="entry name" value="P450, PUTATIVE (EUROFUNG)-RELATED-RELATED"/>
    <property type="match status" value="1"/>
</dbReference>
<comment type="pathway">
    <text evidence="2">Secondary metabolite biosynthesis.</text>
</comment>
<dbReference type="PANTHER" id="PTHR46300:SF7">
    <property type="entry name" value="P450, PUTATIVE (EUROFUNG)-RELATED"/>
    <property type="match status" value="1"/>
</dbReference>
<evidence type="ECO:0000256" key="2">
    <source>
        <dbReference type="ARBA" id="ARBA00005179"/>
    </source>
</evidence>
<dbReference type="Proteomes" id="UP000054279">
    <property type="component" value="Unassembled WGS sequence"/>
</dbReference>
<keyword evidence="11" id="KW-0732">Signal</keyword>
<evidence type="ECO:0000256" key="3">
    <source>
        <dbReference type="ARBA" id="ARBA00010617"/>
    </source>
</evidence>
<comment type="similarity">
    <text evidence="3 10">Belongs to the cytochrome P450 family.</text>
</comment>
<dbReference type="Gene3D" id="1.10.630.10">
    <property type="entry name" value="Cytochrome P450"/>
    <property type="match status" value="1"/>
</dbReference>
<evidence type="ECO:0000256" key="9">
    <source>
        <dbReference type="PIRSR" id="PIRSR602401-1"/>
    </source>
</evidence>
<dbReference type="AlphaFoldDB" id="A0A0C9UYN2"/>
<dbReference type="GO" id="GO:0020037">
    <property type="term" value="F:heme binding"/>
    <property type="evidence" value="ECO:0007669"/>
    <property type="project" value="InterPro"/>
</dbReference>
<evidence type="ECO:0000313" key="13">
    <source>
        <dbReference type="Proteomes" id="UP000054279"/>
    </source>
</evidence>
<reference evidence="12 13" key="1">
    <citation type="submission" date="2014-06" db="EMBL/GenBank/DDBJ databases">
        <title>Evolutionary Origins and Diversification of the Mycorrhizal Mutualists.</title>
        <authorList>
            <consortium name="DOE Joint Genome Institute"/>
            <consortium name="Mycorrhizal Genomics Consortium"/>
            <person name="Kohler A."/>
            <person name="Kuo A."/>
            <person name="Nagy L.G."/>
            <person name="Floudas D."/>
            <person name="Copeland A."/>
            <person name="Barry K.W."/>
            <person name="Cichocki N."/>
            <person name="Veneault-Fourrey C."/>
            <person name="LaButti K."/>
            <person name="Lindquist E.A."/>
            <person name="Lipzen A."/>
            <person name="Lundell T."/>
            <person name="Morin E."/>
            <person name="Murat C."/>
            <person name="Riley R."/>
            <person name="Ohm R."/>
            <person name="Sun H."/>
            <person name="Tunlid A."/>
            <person name="Henrissat B."/>
            <person name="Grigoriev I.V."/>
            <person name="Hibbett D.S."/>
            <person name="Martin F."/>
        </authorList>
    </citation>
    <scope>NUCLEOTIDE SEQUENCE [LARGE SCALE GENOMIC DNA]</scope>
    <source>
        <strain evidence="12 13">SS14</strain>
    </source>
</reference>
<evidence type="ECO:0000313" key="12">
    <source>
        <dbReference type="EMBL" id="KIJ34387.1"/>
    </source>
</evidence>
<evidence type="ECO:0000256" key="4">
    <source>
        <dbReference type="ARBA" id="ARBA00022617"/>
    </source>
</evidence>
<dbReference type="InterPro" id="IPR050364">
    <property type="entry name" value="Cytochrome_P450_fung"/>
</dbReference>
<dbReference type="Pfam" id="PF00067">
    <property type="entry name" value="p450"/>
    <property type="match status" value="2"/>
</dbReference>
<dbReference type="EMBL" id="KN837200">
    <property type="protein sequence ID" value="KIJ34387.1"/>
    <property type="molecule type" value="Genomic_DNA"/>
</dbReference>
<dbReference type="InterPro" id="IPR001128">
    <property type="entry name" value="Cyt_P450"/>
</dbReference>
<dbReference type="PROSITE" id="PS00086">
    <property type="entry name" value="CYTOCHROME_P450"/>
    <property type="match status" value="1"/>
</dbReference>
<evidence type="ECO:0008006" key="14">
    <source>
        <dbReference type="Google" id="ProtNLM"/>
    </source>
</evidence>
<accession>A0A0C9UYN2</accession>
<dbReference type="PRINTS" id="PR00385">
    <property type="entry name" value="P450"/>
</dbReference>
<dbReference type="GO" id="GO:0016705">
    <property type="term" value="F:oxidoreductase activity, acting on paired donors, with incorporation or reduction of molecular oxygen"/>
    <property type="evidence" value="ECO:0007669"/>
    <property type="project" value="InterPro"/>
</dbReference>
<dbReference type="InterPro" id="IPR036396">
    <property type="entry name" value="Cyt_P450_sf"/>
</dbReference>
<feature type="signal peptide" evidence="11">
    <location>
        <begin position="1"/>
        <end position="16"/>
    </location>
</feature>
<evidence type="ECO:0000256" key="5">
    <source>
        <dbReference type="ARBA" id="ARBA00022723"/>
    </source>
</evidence>
<gene>
    <name evidence="12" type="ORF">M422DRAFT_263525</name>
</gene>
<dbReference type="SUPFAM" id="SSF48264">
    <property type="entry name" value="Cytochrome P450"/>
    <property type="match status" value="1"/>
</dbReference>
<comment type="cofactor">
    <cofactor evidence="1 9">
        <name>heme</name>
        <dbReference type="ChEBI" id="CHEBI:30413"/>
    </cofactor>
</comment>
<evidence type="ECO:0000256" key="6">
    <source>
        <dbReference type="ARBA" id="ARBA00023002"/>
    </source>
</evidence>
<keyword evidence="13" id="KW-1185">Reference proteome</keyword>
<organism evidence="12 13">
    <name type="scientific">Sphaerobolus stellatus (strain SS14)</name>
    <dbReference type="NCBI Taxonomy" id="990650"/>
    <lineage>
        <taxon>Eukaryota</taxon>
        <taxon>Fungi</taxon>
        <taxon>Dikarya</taxon>
        <taxon>Basidiomycota</taxon>
        <taxon>Agaricomycotina</taxon>
        <taxon>Agaricomycetes</taxon>
        <taxon>Phallomycetidae</taxon>
        <taxon>Geastrales</taxon>
        <taxon>Sphaerobolaceae</taxon>
        <taxon>Sphaerobolus</taxon>
    </lineage>
</organism>
<proteinExistence type="inferred from homology"/>
<evidence type="ECO:0000256" key="11">
    <source>
        <dbReference type="SAM" id="SignalP"/>
    </source>
</evidence>
<dbReference type="CDD" id="cd11065">
    <property type="entry name" value="CYP64-like"/>
    <property type="match status" value="1"/>
</dbReference>
<keyword evidence="6 10" id="KW-0560">Oxidoreductase</keyword>
<evidence type="ECO:0000256" key="8">
    <source>
        <dbReference type="ARBA" id="ARBA00023033"/>
    </source>
</evidence>
<keyword evidence="4 9" id="KW-0349">Heme</keyword>
<name>A0A0C9UYN2_SPHS4</name>
<evidence type="ECO:0000256" key="10">
    <source>
        <dbReference type="RuleBase" id="RU000461"/>
    </source>
</evidence>